<gene>
    <name evidence="2" type="ORF">GCM10011380_31480</name>
</gene>
<dbReference type="AlphaFoldDB" id="A0A916WYM9"/>
<comment type="caution">
    <text evidence="2">The sequence shown here is derived from an EMBL/GenBank/DDBJ whole genome shotgun (WGS) entry which is preliminary data.</text>
</comment>
<protein>
    <recommendedName>
        <fullName evidence="1">YprB ribonuclease H-like domain-containing protein</fullName>
    </recommendedName>
</protein>
<evidence type="ECO:0000313" key="2">
    <source>
        <dbReference type="EMBL" id="GGB39668.1"/>
    </source>
</evidence>
<organism evidence="2 3">
    <name type="scientific">Sphingomonas metalli</name>
    <dbReference type="NCBI Taxonomy" id="1779358"/>
    <lineage>
        <taxon>Bacteria</taxon>
        <taxon>Pseudomonadati</taxon>
        <taxon>Pseudomonadota</taxon>
        <taxon>Alphaproteobacteria</taxon>
        <taxon>Sphingomonadales</taxon>
        <taxon>Sphingomonadaceae</taxon>
        <taxon>Sphingomonas</taxon>
    </lineage>
</organism>
<dbReference type="Proteomes" id="UP000623067">
    <property type="component" value="Unassembled WGS sequence"/>
</dbReference>
<dbReference type="Gene3D" id="1.10.150.20">
    <property type="entry name" value="5' to 3' exonuclease, C-terminal subdomain"/>
    <property type="match status" value="1"/>
</dbReference>
<reference evidence="2" key="2">
    <citation type="submission" date="2020-09" db="EMBL/GenBank/DDBJ databases">
        <authorList>
            <person name="Sun Q."/>
            <person name="Zhou Y."/>
        </authorList>
    </citation>
    <scope>NUCLEOTIDE SEQUENCE</scope>
    <source>
        <strain evidence="2">CGMCC 1.15330</strain>
    </source>
</reference>
<feature type="domain" description="YprB ribonuclease H-like" evidence="1">
    <location>
        <begin position="305"/>
        <end position="476"/>
    </location>
</feature>
<name>A0A916WYM9_9SPHN</name>
<keyword evidence="3" id="KW-1185">Reference proteome</keyword>
<evidence type="ECO:0000313" key="3">
    <source>
        <dbReference type="Proteomes" id="UP000623067"/>
    </source>
</evidence>
<sequence>MGRPSVSGAMLRDLLLCERKVALDAHGGDARRDPVSPFVRMLWRDGLAHEDAILGRLRGSVVDLRGDDRDLRERETSRAMAAGAPTILGAVIRSGDKIGMPDLLTASGAGHVAFDVKSGAALESATGRYKREYLVQVAHYARILGEIGAGPADTCGIVDRTGAAVTYDLSIPLGRNLGTGGDLHASLLTRAREVLDGAGDTAPALSARCGMCEWRSHCRAELAATDDLTLIPGLGRAIRAPISSIADTVAGLAAADPAQLRALPGVGVDRLRRFAERARLLADPSAGPVARAPLKIPAAEHEVDFDVEADPMRGIVYLHGFWHERESAEPGFVYFFAETPDERGERRAFAQAIGHFRQHRDAQWFHYSAYERTAYRDLQRRHPEVCDAAEIEAIFASERCTDLYATVAAQTDWPLSSYGIKAIAKACGFAWEDKDPGGAASIEWYDRHVAGEAGLRERIVAYNRDDVRAGARVRAALRELEATGHIAGFQRPAA</sequence>
<dbReference type="InterPro" id="IPR038720">
    <property type="entry name" value="YprB_RNase_H-like_dom"/>
</dbReference>
<dbReference type="InterPro" id="IPR019993">
    <property type="entry name" value="RecB_nuclease_TM0106_put"/>
</dbReference>
<dbReference type="Pfam" id="PF13482">
    <property type="entry name" value="RNase_H_2"/>
    <property type="match status" value="1"/>
</dbReference>
<dbReference type="EMBL" id="BMIH01000004">
    <property type="protein sequence ID" value="GGB39668.1"/>
    <property type="molecule type" value="Genomic_DNA"/>
</dbReference>
<accession>A0A916WYM9</accession>
<reference evidence="2" key="1">
    <citation type="journal article" date="2014" name="Int. J. Syst. Evol. Microbiol.">
        <title>Complete genome sequence of Corynebacterium casei LMG S-19264T (=DSM 44701T), isolated from a smear-ripened cheese.</title>
        <authorList>
            <consortium name="US DOE Joint Genome Institute (JGI-PGF)"/>
            <person name="Walter F."/>
            <person name="Albersmeier A."/>
            <person name="Kalinowski J."/>
            <person name="Ruckert C."/>
        </authorList>
    </citation>
    <scope>NUCLEOTIDE SEQUENCE</scope>
    <source>
        <strain evidence="2">CGMCC 1.15330</strain>
    </source>
</reference>
<proteinExistence type="predicted"/>
<dbReference type="NCBIfam" id="TIGR03491">
    <property type="entry name" value="TM0106 family RecB-like putative nuclease"/>
    <property type="match status" value="1"/>
</dbReference>
<evidence type="ECO:0000259" key="1">
    <source>
        <dbReference type="Pfam" id="PF13482"/>
    </source>
</evidence>